<protein>
    <recommendedName>
        <fullName evidence="1">Enoyl reductase (ER) domain-containing protein</fullName>
    </recommendedName>
</protein>
<dbReference type="InterPro" id="IPR036291">
    <property type="entry name" value="NAD(P)-bd_dom_sf"/>
</dbReference>
<gene>
    <name evidence="2" type="ORF">FOC1_g10013296</name>
</gene>
<dbReference type="STRING" id="1229664.N4UMS7"/>
<dbReference type="OrthoDB" id="3509362at2759"/>
<dbReference type="GO" id="GO:0016491">
    <property type="term" value="F:oxidoreductase activity"/>
    <property type="evidence" value="ECO:0007669"/>
    <property type="project" value="InterPro"/>
</dbReference>
<dbReference type="SUPFAM" id="SSF51735">
    <property type="entry name" value="NAD(P)-binding Rossmann-fold domains"/>
    <property type="match status" value="1"/>
</dbReference>
<name>N4UMS7_FUSC1</name>
<dbReference type="PANTHER" id="PTHR45033">
    <property type="match status" value="1"/>
</dbReference>
<dbReference type="EMBL" id="KB730093">
    <property type="protein sequence ID" value="ENH72637.1"/>
    <property type="molecule type" value="Genomic_DNA"/>
</dbReference>
<proteinExistence type="predicted"/>
<feature type="domain" description="Enoyl reductase (ER)" evidence="1">
    <location>
        <begin position="34"/>
        <end position="384"/>
    </location>
</feature>
<evidence type="ECO:0000259" key="1">
    <source>
        <dbReference type="SMART" id="SM00829"/>
    </source>
</evidence>
<dbReference type="Proteomes" id="UP000016928">
    <property type="component" value="Unassembled WGS sequence"/>
</dbReference>
<dbReference type="InterPro" id="IPR011032">
    <property type="entry name" value="GroES-like_sf"/>
</dbReference>
<dbReference type="InterPro" id="IPR052711">
    <property type="entry name" value="Zinc_ADH-like"/>
</dbReference>
<dbReference type="AlphaFoldDB" id="N4UMS7"/>
<dbReference type="PANTHER" id="PTHR45033:SF1">
    <property type="entry name" value="OXIDOREDUCTASE (EUROFUNG)"/>
    <property type="match status" value="1"/>
</dbReference>
<dbReference type="VEuPathDB" id="FungiDB:FOC1_g10013296"/>
<dbReference type="SUPFAM" id="SSF50129">
    <property type="entry name" value="GroES-like"/>
    <property type="match status" value="1"/>
</dbReference>
<dbReference type="Gene3D" id="3.40.50.720">
    <property type="entry name" value="NAD(P)-binding Rossmann-like Domain"/>
    <property type="match status" value="1"/>
</dbReference>
<sequence length="393" mass="42693">MASFISSYLPFGKSKDENMPAPEKNRQWTTAQDGLDKLAFGEGEVPKPKEGEVLVKVLAVGLNYRDTEGMLFYDMEKGVINGDYNHHASIQDTDALVPCSDMCGTVIQSSSPKLKVGARVMSIFNQTHLTGQVTEKDMASGLGLPLPGVLTEYRCFSADTLVPVPDYLSDEEAACLPIAAVTAWMCINGMRPLGQPADGSKKKETVLLQGTGGVAIAGLQIAKAAGLNVIITSSSDDKLDRAKKDLGADTGINYRTHWEWQEPVMKATQNHGADIIFETGGARTLRKSFDSVAFGGLINCVGYLSGKEEEQDTSGKVGVNVLALRRNVTLKGILNGPKDRFEEMVVFYEKHSIHPVVSKVFGFEEANKALEFLSSGQHFGKVVVRVSKKEEKR</sequence>
<dbReference type="HOGENOM" id="CLU_026673_3_4_1"/>
<dbReference type="CDD" id="cd08276">
    <property type="entry name" value="MDR7"/>
    <property type="match status" value="1"/>
</dbReference>
<evidence type="ECO:0000313" key="3">
    <source>
        <dbReference type="Proteomes" id="UP000016928"/>
    </source>
</evidence>
<reference evidence="3" key="1">
    <citation type="submission" date="2012-09" db="EMBL/GenBank/DDBJ databases">
        <title>Genome sequencing and comparative transcriptomics of race 1 and race 4 of banana pathogen: Fusarium oxysporum f. sp. cubense.</title>
        <authorList>
            <person name="Fang X."/>
            <person name="Huang J."/>
        </authorList>
    </citation>
    <scope>NUCLEOTIDE SEQUENCE [LARGE SCALE GENOMIC DNA]</scope>
    <source>
        <strain evidence="3">race 1</strain>
    </source>
</reference>
<dbReference type="Pfam" id="PF00107">
    <property type="entry name" value="ADH_zinc_N"/>
    <property type="match status" value="1"/>
</dbReference>
<dbReference type="OMA" id="YTINYRT"/>
<organism evidence="2 3">
    <name type="scientific">Fusarium oxysporum f. sp. cubense (strain race 1)</name>
    <name type="common">Panama disease fungus</name>
    <dbReference type="NCBI Taxonomy" id="1229664"/>
    <lineage>
        <taxon>Eukaryota</taxon>
        <taxon>Fungi</taxon>
        <taxon>Dikarya</taxon>
        <taxon>Ascomycota</taxon>
        <taxon>Pezizomycotina</taxon>
        <taxon>Sordariomycetes</taxon>
        <taxon>Hypocreomycetidae</taxon>
        <taxon>Hypocreales</taxon>
        <taxon>Nectriaceae</taxon>
        <taxon>Fusarium</taxon>
        <taxon>Fusarium oxysporum species complex</taxon>
    </lineage>
</organism>
<dbReference type="Pfam" id="PF08240">
    <property type="entry name" value="ADH_N"/>
    <property type="match status" value="1"/>
</dbReference>
<dbReference type="InterPro" id="IPR013149">
    <property type="entry name" value="ADH-like_C"/>
</dbReference>
<reference evidence="3" key="2">
    <citation type="journal article" date="2014" name="PLoS ONE">
        <title>Genome and Transcriptome Analysis of the Fungal Pathogen Fusarium oxysporum f. sp. cubense Causing Banana Vascular Wilt Disease.</title>
        <authorList>
            <person name="Guo L."/>
            <person name="Han L."/>
            <person name="Yang L."/>
            <person name="Zeng H."/>
            <person name="Fan D."/>
            <person name="Zhu Y."/>
            <person name="Feng Y."/>
            <person name="Wang G."/>
            <person name="Peng C."/>
            <person name="Jiang X."/>
            <person name="Zhou D."/>
            <person name="Ni P."/>
            <person name="Liang C."/>
            <person name="Liu L."/>
            <person name="Wang J."/>
            <person name="Mao C."/>
            <person name="Fang X."/>
            <person name="Peng M."/>
            <person name="Huang J."/>
        </authorList>
    </citation>
    <scope>NUCLEOTIDE SEQUENCE [LARGE SCALE GENOMIC DNA]</scope>
    <source>
        <strain evidence="3">race 1</strain>
    </source>
</reference>
<accession>N4UMS7</accession>
<dbReference type="InterPro" id="IPR013154">
    <property type="entry name" value="ADH-like_N"/>
</dbReference>
<dbReference type="InterPro" id="IPR020843">
    <property type="entry name" value="ER"/>
</dbReference>
<evidence type="ECO:0000313" key="2">
    <source>
        <dbReference type="EMBL" id="ENH72637.1"/>
    </source>
</evidence>
<dbReference type="SMART" id="SM00829">
    <property type="entry name" value="PKS_ER"/>
    <property type="match status" value="1"/>
</dbReference>
<dbReference type="Gene3D" id="3.90.180.10">
    <property type="entry name" value="Medium-chain alcohol dehydrogenases, catalytic domain"/>
    <property type="match status" value="1"/>
</dbReference>